<feature type="region of interest" description="Disordered" evidence="10">
    <location>
        <begin position="364"/>
        <end position="389"/>
    </location>
</feature>
<evidence type="ECO:0000256" key="5">
    <source>
        <dbReference type="ARBA" id="ARBA00022490"/>
    </source>
</evidence>
<comment type="function">
    <text evidence="8">Centrosomal protein required for establishing a robust mitotic centrosome architecture that can endure the forces that converge on the centrosomes during spindle formation. Required for stabilizing the expanded pericentriolar material around the centriole.</text>
</comment>
<protein>
    <recommendedName>
        <fullName evidence="4">Centrosomal protein kizuna</fullName>
    </recommendedName>
    <alternativeName>
        <fullName evidence="9">Polo-like kinase 1 substrate 1</fullName>
    </alternativeName>
</protein>
<dbReference type="InterPro" id="IPR026742">
    <property type="entry name" value="Centrosomal_kizuma"/>
</dbReference>
<proteinExistence type="inferred from homology"/>
<evidence type="ECO:0000256" key="1">
    <source>
        <dbReference type="ARBA" id="ARBA00004120"/>
    </source>
</evidence>
<dbReference type="Proteomes" id="UP000694410">
    <property type="component" value="Unplaced"/>
</dbReference>
<feature type="chain" id="PRO_5034254837" description="Centrosomal protein kizuna" evidence="11">
    <location>
        <begin position="22"/>
        <end position="558"/>
    </location>
</feature>
<feature type="region of interest" description="Disordered" evidence="10">
    <location>
        <begin position="149"/>
        <end position="229"/>
    </location>
</feature>
<comment type="similarity">
    <text evidence="3">Belongs to the kizuna family.</text>
</comment>
<keyword evidence="5" id="KW-0963">Cytoplasm</keyword>
<feature type="compositionally biased region" description="Basic and acidic residues" evidence="10">
    <location>
        <begin position="468"/>
        <end position="488"/>
    </location>
</feature>
<dbReference type="PANTHER" id="PTHR16299:SF2">
    <property type="entry name" value="CENTROSOMAL PROTEIN KIZUNA"/>
    <property type="match status" value="1"/>
</dbReference>
<feature type="compositionally biased region" description="Low complexity" evidence="10">
    <location>
        <begin position="489"/>
        <end position="504"/>
    </location>
</feature>
<keyword evidence="13" id="KW-1185">Reference proteome</keyword>
<feature type="region of interest" description="Disordered" evidence="10">
    <location>
        <begin position="314"/>
        <end position="350"/>
    </location>
</feature>
<reference evidence="12" key="1">
    <citation type="submission" date="2025-08" db="UniProtKB">
        <authorList>
            <consortium name="Ensembl"/>
        </authorList>
    </citation>
    <scope>IDENTIFICATION</scope>
</reference>
<feature type="compositionally biased region" description="Low complexity" evidence="10">
    <location>
        <begin position="149"/>
        <end position="175"/>
    </location>
</feature>
<accession>A0A8C0ULX9</accession>
<evidence type="ECO:0000256" key="8">
    <source>
        <dbReference type="ARBA" id="ARBA00024919"/>
    </source>
</evidence>
<evidence type="ECO:0000256" key="4">
    <source>
        <dbReference type="ARBA" id="ARBA00013872"/>
    </source>
</evidence>
<evidence type="ECO:0000313" key="12">
    <source>
        <dbReference type="Ensembl" id="ENSCCEP00000009302.1"/>
    </source>
</evidence>
<evidence type="ECO:0000256" key="3">
    <source>
        <dbReference type="ARBA" id="ARBA00010767"/>
    </source>
</evidence>
<evidence type="ECO:0000256" key="9">
    <source>
        <dbReference type="ARBA" id="ARBA00031153"/>
    </source>
</evidence>
<dbReference type="GO" id="GO:0005813">
    <property type="term" value="C:centrosome"/>
    <property type="evidence" value="ECO:0007669"/>
    <property type="project" value="UniProtKB-SubCell"/>
</dbReference>
<feature type="compositionally biased region" description="Low complexity" evidence="10">
    <location>
        <begin position="328"/>
        <end position="337"/>
    </location>
</feature>
<evidence type="ECO:0000256" key="6">
    <source>
        <dbReference type="ARBA" id="ARBA00023212"/>
    </source>
</evidence>
<dbReference type="AlphaFoldDB" id="A0A8C0ULX9"/>
<dbReference type="GO" id="GO:0007051">
    <property type="term" value="P:spindle organization"/>
    <property type="evidence" value="ECO:0007669"/>
    <property type="project" value="InterPro"/>
</dbReference>
<reference evidence="12" key="2">
    <citation type="submission" date="2025-09" db="UniProtKB">
        <authorList>
            <consortium name="Ensembl"/>
        </authorList>
    </citation>
    <scope>IDENTIFICATION</scope>
</reference>
<feature type="compositionally biased region" description="Basic and acidic residues" evidence="10">
    <location>
        <begin position="379"/>
        <end position="388"/>
    </location>
</feature>
<keyword evidence="7" id="KW-0966">Cell projection</keyword>
<organism evidence="12 13">
    <name type="scientific">Cyanistes caeruleus</name>
    <name type="common">Eurasian blue tit</name>
    <name type="synonym">Parus caeruleus</name>
    <dbReference type="NCBI Taxonomy" id="156563"/>
    <lineage>
        <taxon>Eukaryota</taxon>
        <taxon>Metazoa</taxon>
        <taxon>Chordata</taxon>
        <taxon>Craniata</taxon>
        <taxon>Vertebrata</taxon>
        <taxon>Euteleostomi</taxon>
        <taxon>Archelosauria</taxon>
        <taxon>Archosauria</taxon>
        <taxon>Dinosauria</taxon>
        <taxon>Saurischia</taxon>
        <taxon>Theropoda</taxon>
        <taxon>Coelurosauria</taxon>
        <taxon>Aves</taxon>
        <taxon>Neognathae</taxon>
        <taxon>Neoaves</taxon>
        <taxon>Telluraves</taxon>
        <taxon>Australaves</taxon>
        <taxon>Passeriformes</taxon>
        <taxon>Paridae</taxon>
        <taxon>Cyanistes</taxon>
    </lineage>
</organism>
<keyword evidence="11" id="KW-0732">Signal</keyword>
<keyword evidence="6" id="KW-0206">Cytoskeleton</keyword>
<feature type="region of interest" description="Disordered" evidence="10">
    <location>
        <begin position="418"/>
        <end position="558"/>
    </location>
</feature>
<dbReference type="PANTHER" id="PTHR16299">
    <property type="entry name" value="CENTROSOMAL PROTEIN KIZUNA"/>
    <property type="match status" value="1"/>
</dbReference>
<gene>
    <name evidence="12" type="primary">KIZ</name>
</gene>
<evidence type="ECO:0000256" key="7">
    <source>
        <dbReference type="ARBA" id="ARBA00023273"/>
    </source>
</evidence>
<evidence type="ECO:0000256" key="2">
    <source>
        <dbReference type="ARBA" id="ARBA00004300"/>
    </source>
</evidence>
<evidence type="ECO:0000313" key="13">
    <source>
        <dbReference type="Proteomes" id="UP000694410"/>
    </source>
</evidence>
<comment type="subcellular location">
    <subcellularLocation>
        <location evidence="1">Cytoplasm</location>
        <location evidence="1">Cytoskeleton</location>
        <location evidence="1">Cilium basal body</location>
    </subcellularLocation>
    <subcellularLocation>
        <location evidence="2">Cytoplasm</location>
        <location evidence="2">Cytoskeleton</location>
        <location evidence="2">Microtubule organizing center</location>
        <location evidence="2">Centrosome</location>
    </subcellularLocation>
</comment>
<evidence type="ECO:0000256" key="11">
    <source>
        <dbReference type="SAM" id="SignalP"/>
    </source>
</evidence>
<feature type="region of interest" description="Disordered" evidence="10">
    <location>
        <begin position="242"/>
        <end position="302"/>
    </location>
</feature>
<sequence>MGVRRRKLLLFSLLFFHRECPLGVLYHNSVHIHYVAVAHQTPFVSGRCTFAPCVRNGTEGKFEACYPSERAARQQEVTRRKGPASRCCRLEDRQELAPVAELGRPGAELGRPGAELGRPTAELGCPTAELGCPTAELGHPTAELGCPATAASATGGLGSQQEPPLHSPSPELLSPDTGSTAGESEEEHGDLAASEEGSEQLTSASSGAKAAPLRPGQRQGSVPGVEPSLSSWWARREGSRAELPLPAAAEQEARPSVPGTRQEQGRDARAPEGSLLPPPSPPTAQEEPSDSSAPHSPELPRLCRALQLLERLVERTSPRHRALYQGQPSGTAEPPSAGAGGPAQDDPEAMEAVVLRRLRAVARHTRSGSVPAESGGAGQEEHTRDTEALRALLSRHGSFLKQHQVQLPEAVAEMFEQLLASGEEEQDGQAEPVLREALPGERGDGSPVQSDESSLGLPAIPTNGGEGKQGELARREPGGDRGHARPEGSDSLGRSDSSSSLDGSAPPFSRTELRKERVTAIKSKAFWGESDDSSSELEAALRPQTHGADSDDFDDFYD</sequence>
<feature type="signal peptide" evidence="11">
    <location>
        <begin position="1"/>
        <end position="21"/>
    </location>
</feature>
<feature type="region of interest" description="Disordered" evidence="10">
    <location>
        <begin position="102"/>
        <end position="122"/>
    </location>
</feature>
<dbReference type="Ensembl" id="ENSCCET00000014736.1">
    <property type="protein sequence ID" value="ENSCCEP00000009302.1"/>
    <property type="gene ID" value="ENSCCEG00000009450.1"/>
</dbReference>
<name>A0A8C0ULX9_CYACU</name>
<evidence type="ECO:0000256" key="10">
    <source>
        <dbReference type="SAM" id="MobiDB-lite"/>
    </source>
</evidence>